<dbReference type="EMBL" id="BARS01051611">
    <property type="protein sequence ID" value="GAG47049.1"/>
    <property type="molecule type" value="Genomic_DNA"/>
</dbReference>
<protein>
    <recommendedName>
        <fullName evidence="1">HDOD domain-containing protein</fullName>
    </recommendedName>
</protein>
<proteinExistence type="predicted"/>
<feature type="domain" description="HDOD" evidence="1">
    <location>
        <begin position="1"/>
        <end position="34"/>
    </location>
</feature>
<name>X0XUT1_9ZZZZ</name>
<gene>
    <name evidence="2" type="ORF">S01H1_76839</name>
</gene>
<evidence type="ECO:0000313" key="2">
    <source>
        <dbReference type="EMBL" id="GAG47049.1"/>
    </source>
</evidence>
<dbReference type="SUPFAM" id="SSF109604">
    <property type="entry name" value="HD-domain/PDEase-like"/>
    <property type="match status" value="1"/>
</dbReference>
<comment type="caution">
    <text evidence="2">The sequence shown here is derived from an EMBL/GenBank/DDBJ whole genome shotgun (WGS) entry which is preliminary data.</text>
</comment>
<dbReference type="Pfam" id="PF08668">
    <property type="entry name" value="HDOD"/>
    <property type="match status" value="1"/>
</dbReference>
<organism evidence="2">
    <name type="scientific">marine sediment metagenome</name>
    <dbReference type="NCBI Taxonomy" id="412755"/>
    <lineage>
        <taxon>unclassified sequences</taxon>
        <taxon>metagenomes</taxon>
        <taxon>ecological metagenomes</taxon>
    </lineage>
</organism>
<feature type="non-terminal residue" evidence="2">
    <location>
        <position position="1"/>
    </location>
</feature>
<accession>X0XUT1</accession>
<dbReference type="Gene3D" id="1.10.3210.10">
    <property type="entry name" value="Hypothetical protein af1432"/>
    <property type="match status" value="1"/>
</dbReference>
<reference evidence="2" key="1">
    <citation type="journal article" date="2014" name="Front. Microbiol.">
        <title>High frequency of phylogenetically diverse reductive dehalogenase-homologous genes in deep subseafloor sedimentary metagenomes.</title>
        <authorList>
            <person name="Kawai M."/>
            <person name="Futagami T."/>
            <person name="Toyoda A."/>
            <person name="Takaki Y."/>
            <person name="Nishi S."/>
            <person name="Hori S."/>
            <person name="Arai W."/>
            <person name="Tsubouchi T."/>
            <person name="Morono Y."/>
            <person name="Uchiyama I."/>
            <person name="Ito T."/>
            <person name="Fujiyama A."/>
            <person name="Inagaki F."/>
            <person name="Takami H."/>
        </authorList>
    </citation>
    <scope>NUCLEOTIDE SEQUENCE</scope>
    <source>
        <strain evidence="2">Expedition CK06-06</strain>
    </source>
</reference>
<dbReference type="InterPro" id="IPR013976">
    <property type="entry name" value="HDOD"/>
</dbReference>
<sequence>QRVLGLAHPEAGYELARHWDLPDDLAEPIRFHHATEHATMARDSVALIAIADAMGDVYGPAKAGDEPDFDACAADFEALNLVVDTARGVFETVPEPKEFDSLWQ</sequence>
<evidence type="ECO:0000259" key="1">
    <source>
        <dbReference type="Pfam" id="PF08668"/>
    </source>
</evidence>
<dbReference type="AlphaFoldDB" id="X0XUT1"/>